<evidence type="ECO:0000256" key="2">
    <source>
        <dbReference type="ARBA" id="ARBA00022737"/>
    </source>
</evidence>
<keyword evidence="2" id="KW-0677">Repeat</keyword>
<evidence type="ECO:0000256" key="1">
    <source>
        <dbReference type="ARBA" id="ARBA00022729"/>
    </source>
</evidence>
<comment type="caution">
    <text evidence="4">The sequence shown here is derived from an EMBL/GenBank/DDBJ whole genome shotgun (WGS) entry which is preliminary data.</text>
</comment>
<dbReference type="CDD" id="cd23509">
    <property type="entry name" value="Gnk2-like"/>
    <property type="match status" value="1"/>
</dbReference>
<sequence>MAFCRGDIDKATCQTCVERSSVNVKQSCPNKLEAILWDLVCTVRYSDKPMFGLEKETPVITPTSPTRAEEPNLFNQTLTLLLNNLTIKAVTGDSHKKYATGSANVAGYETKDVVAKTAVLMIMIWICRNAKTFGMQS</sequence>
<dbReference type="PANTHER" id="PTHR32099:SF42">
    <property type="entry name" value="CYSTEINE-RICH RECEPTOR-LIKE PROTEIN KINASE 9-RELATED"/>
    <property type="match status" value="1"/>
</dbReference>
<dbReference type="Pfam" id="PF01657">
    <property type="entry name" value="Stress-antifung"/>
    <property type="match status" value="1"/>
</dbReference>
<evidence type="ECO:0000259" key="3">
    <source>
        <dbReference type="PROSITE" id="PS51473"/>
    </source>
</evidence>
<reference evidence="4" key="1">
    <citation type="submission" date="2022-07" db="EMBL/GenBank/DDBJ databases">
        <authorList>
            <person name="Macas J."/>
            <person name="Novak P."/>
            <person name="Neumann P."/>
        </authorList>
    </citation>
    <scope>NUCLEOTIDE SEQUENCE</scope>
</reference>
<dbReference type="PROSITE" id="PS51473">
    <property type="entry name" value="GNK2"/>
    <property type="match status" value="1"/>
</dbReference>
<dbReference type="Proteomes" id="UP001152484">
    <property type="component" value="Unassembled WGS sequence"/>
</dbReference>
<keyword evidence="5" id="KW-1185">Reference proteome</keyword>
<evidence type="ECO:0000313" key="5">
    <source>
        <dbReference type="Proteomes" id="UP001152484"/>
    </source>
</evidence>
<dbReference type="OrthoDB" id="1909574at2759"/>
<proteinExistence type="predicted"/>
<dbReference type="AlphaFoldDB" id="A0A9P0YPH8"/>
<dbReference type="PANTHER" id="PTHR32099">
    <property type="entry name" value="CYSTEINE-RICH REPEAT SECRETORY PROTEIN"/>
    <property type="match status" value="1"/>
</dbReference>
<keyword evidence="1" id="KW-0732">Signal</keyword>
<accession>A0A9P0YPH8</accession>
<organism evidence="4 5">
    <name type="scientific">Cuscuta europaea</name>
    <name type="common">European dodder</name>
    <dbReference type="NCBI Taxonomy" id="41803"/>
    <lineage>
        <taxon>Eukaryota</taxon>
        <taxon>Viridiplantae</taxon>
        <taxon>Streptophyta</taxon>
        <taxon>Embryophyta</taxon>
        <taxon>Tracheophyta</taxon>
        <taxon>Spermatophyta</taxon>
        <taxon>Magnoliopsida</taxon>
        <taxon>eudicotyledons</taxon>
        <taxon>Gunneridae</taxon>
        <taxon>Pentapetalae</taxon>
        <taxon>asterids</taxon>
        <taxon>lamiids</taxon>
        <taxon>Solanales</taxon>
        <taxon>Convolvulaceae</taxon>
        <taxon>Cuscuteae</taxon>
        <taxon>Cuscuta</taxon>
        <taxon>Cuscuta subgen. Cuscuta</taxon>
    </lineage>
</organism>
<evidence type="ECO:0000313" key="4">
    <source>
        <dbReference type="EMBL" id="CAH9071749.1"/>
    </source>
</evidence>
<gene>
    <name evidence="4" type="ORF">CEURO_LOCUS4049</name>
</gene>
<dbReference type="Gene3D" id="3.30.430.20">
    <property type="entry name" value="Gnk2 domain, C-X8-C-X2-C motif"/>
    <property type="match status" value="1"/>
</dbReference>
<dbReference type="EMBL" id="CAMAPE010000008">
    <property type="protein sequence ID" value="CAH9071749.1"/>
    <property type="molecule type" value="Genomic_DNA"/>
</dbReference>
<dbReference type="InterPro" id="IPR002902">
    <property type="entry name" value="GNK2"/>
</dbReference>
<dbReference type="InterPro" id="IPR038408">
    <property type="entry name" value="GNK2_sf"/>
</dbReference>
<protein>
    <recommendedName>
        <fullName evidence="3">Gnk2-homologous domain-containing protein</fullName>
    </recommendedName>
</protein>
<feature type="domain" description="Gnk2-homologous" evidence="3">
    <location>
        <begin position="1"/>
        <end position="50"/>
    </location>
</feature>
<name>A0A9P0YPH8_CUSEU</name>